<dbReference type="Proteomes" id="UP000295131">
    <property type="component" value="Unassembled WGS sequence"/>
</dbReference>
<protein>
    <submittedName>
        <fullName evidence="2">DUF2794 domain-containing protein</fullName>
    </submittedName>
</protein>
<evidence type="ECO:0000313" key="2">
    <source>
        <dbReference type="EMBL" id="TDH37710.1"/>
    </source>
</evidence>
<dbReference type="Pfam" id="PF10984">
    <property type="entry name" value="DUF2794"/>
    <property type="match status" value="1"/>
</dbReference>
<keyword evidence="3" id="KW-1185">Reference proteome</keyword>
<comment type="caution">
    <text evidence="2">The sequence shown here is derived from an EMBL/GenBank/DDBJ whole genome shotgun (WGS) entry which is preliminary data.</text>
</comment>
<dbReference type="AlphaFoldDB" id="A0A4R5PLA1"/>
<name>A0A4R5PLA1_9HYPH</name>
<dbReference type="RefSeq" id="WP_133282548.1">
    <property type="nucleotide sequence ID" value="NZ_SMSI01000001.1"/>
</dbReference>
<evidence type="ECO:0000313" key="3">
    <source>
        <dbReference type="Proteomes" id="UP000295131"/>
    </source>
</evidence>
<dbReference type="OrthoDB" id="7159482at2"/>
<proteinExistence type="predicted"/>
<organism evidence="2 3">
    <name type="scientific">Pseudohoeflea suaedae</name>
    <dbReference type="NCBI Taxonomy" id="877384"/>
    <lineage>
        <taxon>Bacteria</taxon>
        <taxon>Pseudomonadati</taxon>
        <taxon>Pseudomonadota</taxon>
        <taxon>Alphaproteobacteria</taxon>
        <taxon>Hyphomicrobiales</taxon>
        <taxon>Rhizobiaceae</taxon>
        <taxon>Pseudohoeflea</taxon>
    </lineage>
</organism>
<dbReference type="EMBL" id="SMSI01000001">
    <property type="protein sequence ID" value="TDH37710.1"/>
    <property type="molecule type" value="Genomic_DNA"/>
</dbReference>
<reference evidence="2 3" key="1">
    <citation type="journal article" date="2013" name="Int. J. Syst. Evol. Microbiol.">
        <title>Hoeflea suaedae sp. nov., an endophytic bacterium isolated from the root of the halophyte Suaeda maritima.</title>
        <authorList>
            <person name="Chung E.J."/>
            <person name="Park J.A."/>
            <person name="Pramanik P."/>
            <person name="Bibi F."/>
            <person name="Jeon C.O."/>
            <person name="Chung Y.R."/>
        </authorList>
    </citation>
    <scope>NUCLEOTIDE SEQUENCE [LARGE SCALE GENOMIC DNA]</scope>
    <source>
        <strain evidence="2 3">YC6898</strain>
    </source>
</reference>
<accession>A0A4R5PLA1</accession>
<gene>
    <name evidence="2" type="ORF">E2A64_00760</name>
</gene>
<evidence type="ECO:0000256" key="1">
    <source>
        <dbReference type="SAM" id="MobiDB-lite"/>
    </source>
</evidence>
<sequence>MVDRGNSHLPQHGAGGAGQADLVDLSEHRKRQKVEIVTFQRRELDQILSLYGRKVADGEWRDYAIDHLKDRAVFSVFRRTSEVALFQIVKDPSRARKQGAFSVVAASGAILKRGHDLAQVLKVFDKPTPRLV</sequence>
<dbReference type="InterPro" id="IPR021252">
    <property type="entry name" value="DUF2794"/>
</dbReference>
<feature type="region of interest" description="Disordered" evidence="1">
    <location>
        <begin position="1"/>
        <end position="20"/>
    </location>
</feature>